<dbReference type="Proteomes" id="UP000026915">
    <property type="component" value="Chromosome 3"/>
</dbReference>
<keyword evidence="2" id="KW-1185">Reference proteome</keyword>
<dbReference type="AlphaFoldDB" id="A0A061G354"/>
<protein>
    <submittedName>
        <fullName evidence="1">Uncharacterized protein isoform 2</fullName>
    </submittedName>
</protein>
<sequence length="88" mass="10088">LRRTILAVKSFIHRKNLQVFLLRLSNDLLLPHPRNCHFFATLQPVLSSRQFLFSPCAPTPLAYSELSLVGSTSLSTHSVFFSFLFFTF</sequence>
<evidence type="ECO:0000313" key="1">
    <source>
        <dbReference type="EMBL" id="EOY23617.1"/>
    </source>
</evidence>
<accession>A0A061G354</accession>
<reference evidence="1 2" key="1">
    <citation type="journal article" date="2013" name="Genome Biol.">
        <title>The genome sequence of the most widely cultivated cacao type and its use to identify candidate genes regulating pod color.</title>
        <authorList>
            <person name="Motamayor J.C."/>
            <person name="Mockaitis K."/>
            <person name="Schmutz J."/>
            <person name="Haiminen N."/>
            <person name="Iii D.L."/>
            <person name="Cornejo O."/>
            <person name="Findley S.D."/>
            <person name="Zheng P."/>
            <person name="Utro F."/>
            <person name="Royaert S."/>
            <person name="Saski C."/>
            <person name="Jenkins J."/>
            <person name="Podicheti R."/>
            <person name="Zhao M."/>
            <person name="Scheffler B.E."/>
            <person name="Stack J.C."/>
            <person name="Feltus F.A."/>
            <person name="Mustiga G.M."/>
            <person name="Amores F."/>
            <person name="Phillips W."/>
            <person name="Marelli J.P."/>
            <person name="May G.D."/>
            <person name="Shapiro H."/>
            <person name="Ma J."/>
            <person name="Bustamante C.D."/>
            <person name="Schnell R.J."/>
            <person name="Main D."/>
            <person name="Gilbert D."/>
            <person name="Parida L."/>
            <person name="Kuhn D.N."/>
        </authorList>
    </citation>
    <scope>NUCLEOTIDE SEQUENCE [LARGE SCALE GENOMIC DNA]</scope>
    <source>
        <strain evidence="2">cv. Matina 1-6</strain>
    </source>
</reference>
<gene>
    <name evidence="1" type="ORF">TCM_015455</name>
</gene>
<feature type="non-terminal residue" evidence="1">
    <location>
        <position position="1"/>
    </location>
</feature>
<dbReference type="EMBL" id="CM001881">
    <property type="protein sequence ID" value="EOY23617.1"/>
    <property type="molecule type" value="Genomic_DNA"/>
</dbReference>
<dbReference type="InParanoid" id="A0A061G354"/>
<name>A0A061G354_THECC</name>
<dbReference type="HOGENOM" id="CLU_2473474_0_0_1"/>
<proteinExistence type="predicted"/>
<evidence type="ECO:0000313" key="2">
    <source>
        <dbReference type="Proteomes" id="UP000026915"/>
    </source>
</evidence>
<organism evidence="1 2">
    <name type="scientific">Theobroma cacao</name>
    <name type="common">Cacao</name>
    <name type="synonym">Cocoa</name>
    <dbReference type="NCBI Taxonomy" id="3641"/>
    <lineage>
        <taxon>Eukaryota</taxon>
        <taxon>Viridiplantae</taxon>
        <taxon>Streptophyta</taxon>
        <taxon>Embryophyta</taxon>
        <taxon>Tracheophyta</taxon>
        <taxon>Spermatophyta</taxon>
        <taxon>Magnoliopsida</taxon>
        <taxon>eudicotyledons</taxon>
        <taxon>Gunneridae</taxon>
        <taxon>Pentapetalae</taxon>
        <taxon>rosids</taxon>
        <taxon>malvids</taxon>
        <taxon>Malvales</taxon>
        <taxon>Malvaceae</taxon>
        <taxon>Byttnerioideae</taxon>
        <taxon>Theobroma</taxon>
    </lineage>
</organism>